<dbReference type="InterPro" id="IPR007807">
    <property type="entry name" value="TcmA/NAT10_helicase"/>
</dbReference>
<dbReference type="GO" id="GO:0030686">
    <property type="term" value="C:90S preribosome"/>
    <property type="evidence" value="ECO:0007669"/>
    <property type="project" value="TreeGrafter"/>
</dbReference>
<dbReference type="Gene3D" id="3.40.630.30">
    <property type="match status" value="1"/>
</dbReference>
<evidence type="ECO:0000256" key="10">
    <source>
        <dbReference type="SAM" id="MobiDB-lite"/>
    </source>
</evidence>
<evidence type="ECO:0000256" key="3">
    <source>
        <dbReference type="ARBA" id="ARBA00022679"/>
    </source>
</evidence>
<name>A0AAV5W9U0_9BILA</name>
<keyword evidence="6" id="KW-0067">ATP-binding</keyword>
<evidence type="ECO:0000259" key="13">
    <source>
        <dbReference type="Pfam" id="PF13718"/>
    </source>
</evidence>
<dbReference type="InterPro" id="IPR027992">
    <property type="entry name" value="tRNA_bind_dom"/>
</dbReference>
<feature type="domain" description="TcmA/NAT10 helicase" evidence="11">
    <location>
        <begin position="282"/>
        <end position="481"/>
    </location>
</feature>
<feature type="domain" description="TmcA/NAT10 N-terminal" evidence="12">
    <location>
        <begin position="12"/>
        <end position="202"/>
    </location>
</feature>
<dbReference type="InterPro" id="IPR013562">
    <property type="entry name" value="TmcA/NAT10_N"/>
</dbReference>
<dbReference type="Pfam" id="PF13718">
    <property type="entry name" value="GNAT_acetyltr_2"/>
    <property type="match status" value="1"/>
</dbReference>
<dbReference type="InterPro" id="IPR027417">
    <property type="entry name" value="P-loop_NTPase"/>
</dbReference>
<feature type="domain" description="N-acetyltransferase" evidence="13">
    <location>
        <begin position="523"/>
        <end position="746"/>
    </location>
</feature>
<evidence type="ECO:0000256" key="5">
    <source>
        <dbReference type="ARBA" id="ARBA00022741"/>
    </source>
</evidence>
<keyword evidence="5" id="KW-0547">Nucleotide-binding</keyword>
<evidence type="ECO:0000256" key="4">
    <source>
        <dbReference type="ARBA" id="ARBA00022694"/>
    </source>
</evidence>
<dbReference type="EMBL" id="BTSY01000005">
    <property type="protein sequence ID" value="GMT28646.1"/>
    <property type="molecule type" value="Genomic_DNA"/>
</dbReference>
<evidence type="ECO:0000256" key="9">
    <source>
        <dbReference type="ARBA" id="ARBA00068357"/>
    </source>
</evidence>
<evidence type="ECO:0000313" key="16">
    <source>
        <dbReference type="Proteomes" id="UP001432322"/>
    </source>
</evidence>
<evidence type="ECO:0000259" key="12">
    <source>
        <dbReference type="Pfam" id="PF08351"/>
    </source>
</evidence>
<dbReference type="SUPFAM" id="SSF55729">
    <property type="entry name" value="Acyl-CoA N-acyltransferases (Nat)"/>
    <property type="match status" value="1"/>
</dbReference>
<keyword evidence="2" id="KW-0698">rRNA processing</keyword>
<dbReference type="AlphaFoldDB" id="A0AAV5W9U0"/>
<dbReference type="InterPro" id="IPR032672">
    <property type="entry name" value="TmcA/NAT10/Kre33"/>
</dbReference>
<dbReference type="PANTHER" id="PTHR10925:SF5">
    <property type="entry name" value="RNA CYTIDINE ACETYLTRANSFERASE"/>
    <property type="match status" value="1"/>
</dbReference>
<proteinExistence type="inferred from homology"/>
<gene>
    <name evidence="15" type="ORF">PFISCL1PPCAC_19943</name>
</gene>
<dbReference type="GO" id="GO:1990883">
    <property type="term" value="F:18S rRNA cytidine N-acetyltransferase activity"/>
    <property type="evidence" value="ECO:0007669"/>
    <property type="project" value="TreeGrafter"/>
</dbReference>
<dbReference type="InterPro" id="IPR016181">
    <property type="entry name" value="Acyl_CoA_acyltransferase"/>
</dbReference>
<accession>A0AAV5W9U0</accession>
<sequence length="1023" mass="114966">QIDMGRVKLDNRIRTLIEVGVQCGHRSMFALVGDKARDQVVVLHQILSKATVSARPSVLWCYKKDLGFSSNRKKRMKGLKKKLDVGKINVREEDSFDVFISSTQIRYCYYSETQNILGNTYGMVILQDFEALTPNTLARTIETVEGGGLVVFLMRSVNSLRQLYTLSMDVHNRYRTHAEQEIVPRFNERFILSLANCKTCAVLDGQLNILPISSHIAKLDKELITSLESPMAKELGELKEAMRDTKPIGGLLNRCKTLCQAKCLLRLLDCVTEKSMSSTCSISAGRGRGKSAALGLALAGAIAFGYTNIFVTSPSPENLKTLFEFVLKGFDSLDYTEHSDFELVRSTNTELKNCLVRINVNRQHKQIIQYIDPSDAVKLEQAELVVIDEAAAIPLPLVKELIKGPYLVFLASTINGYEGTGRSLSLKLLDQLRKQSNGFSKGDSALMTKGRSLHEMVLEESIRYKSGDPVESWLNKLLCLDTSSALAKYRITGTPSPSECQLYYVNRDSLFSFHRASESFLQQIVSIYVSAHYKNQPNDLQMLSDAPAHHIFVLMAPVKEEEDNIPQVLVMIQVCLEGSLPLDSVKQSLESGKRAAGDLLPWTISQQFLDKEFSSLSGARIVRIAVHPNYQGMGYGGRAMQLLHDYYQGKFPCMKEDGEKRQAKSVKDVETLQLMEEQITPRTNLPPLLERLTERRAEKLDYLGVSFGLTVELLKFWKKCSFVPVYIRQESSILTGEHTLIALKNLSTEGIEWLSSFSSQFRTRFINLLPSSFAQFPSTTALSILQLRNKEIEQSIKRKVLTREEISVFMSDTDLGRLSSFVHNLIDHRLISDVVPTLARLYHNNNLSSSLQLAATQTAVLLALGLQHKGMDKVCDELDGMPEAQVLALHKKTMRKLSSHLDELCKTSLNERIEKEMTARGRGNTCNMKALPTSLADDLEEAAKDIEERQERDKKKMLEDIDASLGQYVIKGDDDDWNDALKEGMSVPKGAISVRNKRAIQNAPIPEKNDEKEGLKKRRKVKN</sequence>
<dbReference type="Gene3D" id="3.40.50.300">
    <property type="entry name" value="P-loop containing nucleotide triphosphate hydrolases"/>
    <property type="match status" value="1"/>
</dbReference>
<dbReference type="Proteomes" id="UP001432322">
    <property type="component" value="Unassembled WGS sequence"/>
</dbReference>
<keyword evidence="7" id="KW-0539">Nucleus</keyword>
<evidence type="ECO:0000256" key="7">
    <source>
        <dbReference type="ARBA" id="ARBA00023242"/>
    </source>
</evidence>
<evidence type="ECO:0000259" key="11">
    <source>
        <dbReference type="Pfam" id="PF05127"/>
    </source>
</evidence>
<dbReference type="PANTHER" id="PTHR10925">
    <property type="entry name" value="N-ACETYLTRANSFERASE 10"/>
    <property type="match status" value="1"/>
</dbReference>
<keyword evidence="16" id="KW-1185">Reference proteome</keyword>
<dbReference type="FunFam" id="3.40.50.300:FF:002218">
    <property type="entry name" value="tRNA(Met) cytidine acetyltransferase TmcA"/>
    <property type="match status" value="1"/>
</dbReference>
<organism evidence="15 16">
    <name type="scientific">Pristionchus fissidentatus</name>
    <dbReference type="NCBI Taxonomy" id="1538716"/>
    <lineage>
        <taxon>Eukaryota</taxon>
        <taxon>Metazoa</taxon>
        <taxon>Ecdysozoa</taxon>
        <taxon>Nematoda</taxon>
        <taxon>Chromadorea</taxon>
        <taxon>Rhabditida</taxon>
        <taxon>Rhabditina</taxon>
        <taxon>Diplogasteromorpha</taxon>
        <taxon>Diplogasteroidea</taxon>
        <taxon>Neodiplogasteridae</taxon>
        <taxon>Pristionchus</taxon>
    </lineage>
</organism>
<evidence type="ECO:0000256" key="1">
    <source>
        <dbReference type="ARBA" id="ARBA00004604"/>
    </source>
</evidence>
<feature type="region of interest" description="Disordered" evidence="10">
    <location>
        <begin position="992"/>
        <end position="1023"/>
    </location>
</feature>
<feature type="non-terminal residue" evidence="15">
    <location>
        <position position="1"/>
    </location>
</feature>
<evidence type="ECO:0000256" key="2">
    <source>
        <dbReference type="ARBA" id="ARBA00022552"/>
    </source>
</evidence>
<dbReference type="GO" id="GO:0005730">
    <property type="term" value="C:nucleolus"/>
    <property type="evidence" value="ECO:0007669"/>
    <property type="project" value="UniProtKB-SubCell"/>
</dbReference>
<dbReference type="InterPro" id="IPR000182">
    <property type="entry name" value="GNAT_dom"/>
</dbReference>
<dbReference type="HAMAP" id="MF_03211">
    <property type="entry name" value="RNA_acetyltr_Nat10"/>
    <property type="match status" value="1"/>
</dbReference>
<dbReference type="Pfam" id="PF08351">
    <property type="entry name" value="TmcA_N"/>
    <property type="match status" value="1"/>
</dbReference>
<keyword evidence="3" id="KW-0808">Transferase</keyword>
<dbReference type="Pfam" id="PF05127">
    <property type="entry name" value="NAT10_TcmA_helicase"/>
    <property type="match status" value="1"/>
</dbReference>
<dbReference type="GO" id="GO:1904812">
    <property type="term" value="P:rRNA acetylation involved in maturation of SSU-rRNA"/>
    <property type="evidence" value="ECO:0007669"/>
    <property type="project" value="InterPro"/>
</dbReference>
<reference evidence="15" key="1">
    <citation type="submission" date="2023-10" db="EMBL/GenBank/DDBJ databases">
        <title>Genome assembly of Pristionchus species.</title>
        <authorList>
            <person name="Yoshida K."/>
            <person name="Sommer R.J."/>
        </authorList>
    </citation>
    <scope>NUCLEOTIDE SEQUENCE</scope>
    <source>
        <strain evidence="15">RS5133</strain>
    </source>
</reference>
<comment type="subcellular location">
    <subcellularLocation>
        <location evidence="1">Nucleus</location>
        <location evidence="1">Nucleolus</location>
    </subcellularLocation>
</comment>
<keyword evidence="8" id="KW-0012">Acyltransferase</keyword>
<dbReference type="CDD" id="cd04301">
    <property type="entry name" value="NAT_SF"/>
    <property type="match status" value="1"/>
</dbReference>
<evidence type="ECO:0000256" key="6">
    <source>
        <dbReference type="ARBA" id="ARBA00022840"/>
    </source>
</evidence>
<dbReference type="Pfam" id="PF13725">
    <property type="entry name" value="tRNA_bind_2"/>
    <property type="match status" value="1"/>
</dbReference>
<dbReference type="GO" id="GO:0000049">
    <property type="term" value="F:tRNA binding"/>
    <property type="evidence" value="ECO:0007669"/>
    <property type="project" value="TreeGrafter"/>
</dbReference>
<feature type="domain" description="Possible tRNA binding" evidence="14">
    <location>
        <begin position="753"/>
        <end position="980"/>
    </location>
</feature>
<dbReference type="GO" id="GO:0005524">
    <property type="term" value="F:ATP binding"/>
    <property type="evidence" value="ECO:0007669"/>
    <property type="project" value="UniProtKB-KW"/>
</dbReference>
<comment type="caution">
    <text evidence="15">The sequence shown here is derived from an EMBL/GenBank/DDBJ whole genome shotgun (WGS) entry which is preliminary data.</text>
</comment>
<dbReference type="InterPro" id="IPR033688">
    <property type="entry name" value="NAT10"/>
</dbReference>
<keyword evidence="4" id="KW-0819">tRNA processing</keyword>
<dbReference type="Gene3D" id="3.40.50.11040">
    <property type="match status" value="1"/>
</dbReference>
<dbReference type="GO" id="GO:0008033">
    <property type="term" value="P:tRNA processing"/>
    <property type="evidence" value="ECO:0007669"/>
    <property type="project" value="UniProtKB-KW"/>
</dbReference>
<protein>
    <recommendedName>
        <fullName evidence="9">RNA cytidine acetyltransferase</fullName>
    </recommendedName>
</protein>
<evidence type="ECO:0000256" key="8">
    <source>
        <dbReference type="ARBA" id="ARBA00023315"/>
    </source>
</evidence>
<evidence type="ECO:0000259" key="14">
    <source>
        <dbReference type="Pfam" id="PF13725"/>
    </source>
</evidence>
<evidence type="ECO:0000313" key="15">
    <source>
        <dbReference type="EMBL" id="GMT28646.1"/>
    </source>
</evidence>